<keyword evidence="5 7" id="KW-1133">Transmembrane helix</keyword>
<dbReference type="InterPro" id="IPR002524">
    <property type="entry name" value="Cation_efflux"/>
</dbReference>
<keyword evidence="4 7" id="KW-0812">Transmembrane</keyword>
<dbReference type="InterPro" id="IPR027469">
    <property type="entry name" value="Cation_efflux_TMD_sf"/>
</dbReference>
<organism evidence="10 11">
    <name type="scientific">Enterococcus thailandicus</name>
    <dbReference type="NCBI Taxonomy" id="417368"/>
    <lineage>
        <taxon>Bacteria</taxon>
        <taxon>Bacillati</taxon>
        <taxon>Bacillota</taxon>
        <taxon>Bacilli</taxon>
        <taxon>Lactobacillales</taxon>
        <taxon>Enterococcaceae</taxon>
        <taxon>Enterococcus</taxon>
    </lineage>
</organism>
<evidence type="ECO:0000256" key="5">
    <source>
        <dbReference type="ARBA" id="ARBA00022989"/>
    </source>
</evidence>
<protein>
    <submittedName>
        <fullName evidence="10">Cation transporter</fullName>
    </submittedName>
</protein>
<dbReference type="PANTHER" id="PTHR43840:SF50">
    <property type="entry name" value="MANGANESE EFFLUX SYSTEM PROTEIN MNES"/>
    <property type="match status" value="1"/>
</dbReference>
<dbReference type="EMBL" id="BJUG01000002">
    <property type="protein sequence ID" value="GEK36115.1"/>
    <property type="molecule type" value="Genomic_DNA"/>
</dbReference>
<proteinExistence type="inferred from homology"/>
<comment type="similarity">
    <text evidence="2">Belongs to the cation diffusion facilitator (CDF) transporter (TC 2.A.4) family.</text>
</comment>
<dbReference type="InterPro" id="IPR050291">
    <property type="entry name" value="CDF_Transporter"/>
</dbReference>
<keyword evidence="3" id="KW-0813">Transport</keyword>
<dbReference type="InterPro" id="IPR027470">
    <property type="entry name" value="Cation_efflux_CTD"/>
</dbReference>
<evidence type="ECO:0000256" key="1">
    <source>
        <dbReference type="ARBA" id="ARBA00004141"/>
    </source>
</evidence>
<dbReference type="GO" id="GO:0016020">
    <property type="term" value="C:membrane"/>
    <property type="evidence" value="ECO:0007669"/>
    <property type="project" value="UniProtKB-SubCell"/>
</dbReference>
<evidence type="ECO:0000259" key="9">
    <source>
        <dbReference type="Pfam" id="PF16916"/>
    </source>
</evidence>
<evidence type="ECO:0000313" key="10">
    <source>
        <dbReference type="EMBL" id="GEK36115.1"/>
    </source>
</evidence>
<feature type="domain" description="Cation efflux protein cytoplasmic" evidence="9">
    <location>
        <begin position="220"/>
        <end position="296"/>
    </location>
</feature>
<gene>
    <name evidence="10" type="ORF">ETH01_04020</name>
</gene>
<accession>A0A510WEN0</accession>
<name>A0A510WEN0_ENTTH</name>
<evidence type="ECO:0000313" key="11">
    <source>
        <dbReference type="Proteomes" id="UP000321361"/>
    </source>
</evidence>
<evidence type="ECO:0000259" key="8">
    <source>
        <dbReference type="Pfam" id="PF01545"/>
    </source>
</evidence>
<dbReference type="FunFam" id="1.20.1510.10:FF:000006">
    <property type="entry name" value="Divalent cation efflux transporter"/>
    <property type="match status" value="1"/>
</dbReference>
<keyword evidence="6 7" id="KW-0472">Membrane</keyword>
<comment type="caution">
    <text evidence="10">The sequence shown here is derived from an EMBL/GenBank/DDBJ whole genome shotgun (WGS) entry which is preliminary data.</text>
</comment>
<dbReference type="Gene3D" id="1.20.1510.10">
    <property type="entry name" value="Cation efflux protein transmembrane domain"/>
    <property type="match status" value="1"/>
</dbReference>
<dbReference type="AlphaFoldDB" id="A0A510WEN0"/>
<feature type="transmembrane region" description="Helical" evidence="7">
    <location>
        <begin position="120"/>
        <end position="140"/>
    </location>
</feature>
<reference evidence="10 11" key="1">
    <citation type="submission" date="2019-07" db="EMBL/GenBank/DDBJ databases">
        <title>Whole genome shotgun sequence of Enterococcus thailandicus NBRC 101867.</title>
        <authorList>
            <person name="Hosoyama A."/>
            <person name="Uohara A."/>
            <person name="Ohji S."/>
            <person name="Ichikawa N."/>
        </authorList>
    </citation>
    <scope>NUCLEOTIDE SEQUENCE [LARGE SCALE GENOMIC DNA]</scope>
    <source>
        <strain evidence="10 11">NBRC 101867</strain>
    </source>
</reference>
<evidence type="ECO:0000256" key="2">
    <source>
        <dbReference type="ARBA" id="ARBA00008114"/>
    </source>
</evidence>
<feature type="transmembrane region" description="Helical" evidence="7">
    <location>
        <begin position="168"/>
        <end position="185"/>
    </location>
</feature>
<feature type="domain" description="Cation efflux protein transmembrane" evidence="8">
    <location>
        <begin position="25"/>
        <end position="216"/>
    </location>
</feature>
<dbReference type="Proteomes" id="UP000321361">
    <property type="component" value="Unassembled WGS sequence"/>
</dbReference>
<dbReference type="NCBIfam" id="TIGR01297">
    <property type="entry name" value="CDF"/>
    <property type="match status" value="1"/>
</dbReference>
<dbReference type="PANTHER" id="PTHR43840">
    <property type="entry name" value="MITOCHONDRIAL METAL TRANSPORTER 1-RELATED"/>
    <property type="match status" value="1"/>
</dbReference>
<dbReference type="Pfam" id="PF01545">
    <property type="entry name" value="Cation_efflux"/>
    <property type="match status" value="1"/>
</dbReference>
<sequence length="380" mass="42975">MTRKQTTEKTTSRERTKQGILAGVLGLISNLILFISKFMIGILSGSVSIMADAINSLSDTASSVLTLIGFKIAAKPADKEHPYGHERFEYISGLFVSIIISYVGFTFLESSFQKIIHPENVILTPVVFLVLVFSIGLKFIQGKMYSRIATKIDSNALRATSTDSYNDVFTTLAVLISAGIEWLTGWRIDGYIGFALALYILYSGGMMVRDFVYELMGSRPTTEEIEEMEDSLNNYDQILGYHDLLVHNYGPSKRFASVHIEVDDSLDLNQAHRIVDRIEKDFKERLAVDLVCHLDPVPVSNERYLAVLQTLREIVATTAEGLKIHDFRVIKEGEILQFDVVVPQKCHFSDEKLEEIIREQVKQKIGKYQVEITFDHNYLL</sequence>
<evidence type="ECO:0000256" key="3">
    <source>
        <dbReference type="ARBA" id="ARBA00022448"/>
    </source>
</evidence>
<dbReference type="OrthoDB" id="9806522at2"/>
<feature type="transmembrane region" description="Helical" evidence="7">
    <location>
        <begin position="90"/>
        <end position="108"/>
    </location>
</feature>
<dbReference type="Gene3D" id="3.30.70.1350">
    <property type="entry name" value="Cation efflux protein, cytoplasmic domain"/>
    <property type="match status" value="1"/>
</dbReference>
<dbReference type="SUPFAM" id="SSF161111">
    <property type="entry name" value="Cation efflux protein transmembrane domain-like"/>
    <property type="match status" value="1"/>
</dbReference>
<dbReference type="InterPro" id="IPR036837">
    <property type="entry name" value="Cation_efflux_CTD_sf"/>
</dbReference>
<feature type="transmembrane region" description="Helical" evidence="7">
    <location>
        <begin position="20"/>
        <end position="43"/>
    </location>
</feature>
<comment type="subcellular location">
    <subcellularLocation>
        <location evidence="1">Membrane</location>
        <topology evidence="1">Multi-pass membrane protein</topology>
    </subcellularLocation>
</comment>
<dbReference type="InterPro" id="IPR058533">
    <property type="entry name" value="Cation_efflux_TM"/>
</dbReference>
<dbReference type="Pfam" id="PF16916">
    <property type="entry name" value="ZT_dimer"/>
    <property type="match status" value="1"/>
</dbReference>
<evidence type="ECO:0000256" key="6">
    <source>
        <dbReference type="ARBA" id="ARBA00023136"/>
    </source>
</evidence>
<evidence type="ECO:0000256" key="4">
    <source>
        <dbReference type="ARBA" id="ARBA00022692"/>
    </source>
</evidence>
<dbReference type="GO" id="GO:0008324">
    <property type="term" value="F:monoatomic cation transmembrane transporter activity"/>
    <property type="evidence" value="ECO:0007669"/>
    <property type="project" value="InterPro"/>
</dbReference>
<evidence type="ECO:0000256" key="7">
    <source>
        <dbReference type="SAM" id="Phobius"/>
    </source>
</evidence>
<dbReference type="SUPFAM" id="SSF160240">
    <property type="entry name" value="Cation efflux protein cytoplasmic domain-like"/>
    <property type="match status" value="1"/>
</dbReference>
<feature type="transmembrane region" description="Helical" evidence="7">
    <location>
        <begin position="191"/>
        <end position="212"/>
    </location>
</feature>
<dbReference type="RefSeq" id="WP_071868968.1">
    <property type="nucleotide sequence ID" value="NZ_BJUG01000002.1"/>
</dbReference>